<gene>
    <name evidence="1" type="ORF">GA0061070_1008119</name>
</gene>
<proteinExistence type="predicted"/>
<accession>A0A1C4BS05</accession>
<dbReference type="RefSeq" id="WP_090134477.1">
    <property type="nucleotide sequence ID" value="NZ_FMBC01000008.1"/>
</dbReference>
<keyword evidence="2" id="KW-1185">Reference proteome</keyword>
<dbReference type="Pfam" id="PF08816">
    <property type="entry name" value="Ivy"/>
    <property type="match status" value="1"/>
</dbReference>
<reference evidence="2" key="1">
    <citation type="submission" date="2016-08" db="EMBL/GenBank/DDBJ databases">
        <authorList>
            <person name="Varghese N."/>
            <person name="Submissions Spin"/>
        </authorList>
    </citation>
    <scope>NUCLEOTIDE SEQUENCE [LARGE SCALE GENOMIC DNA]</scope>
    <source>
        <strain evidence="2">REICA_142</strain>
    </source>
</reference>
<sequence length="157" mass="16982">MDLRINDLARTTIFSLLLISGYGYAGSNIVTAEQAMSCNTAATPGAGDACPYPFDVEKADDAFRKTVSHAMDKAGLGKLWENKGILRGPQTPLEPVTISGVTWLRSSSCEQHNCGDHYIAYLYQPNLKAFVGLYSNGGKKLLIGNPDAAQLKFLQSH</sequence>
<evidence type="ECO:0000313" key="2">
    <source>
        <dbReference type="Proteomes" id="UP000198515"/>
    </source>
</evidence>
<dbReference type="Proteomes" id="UP000198515">
    <property type="component" value="Unassembled WGS sequence"/>
</dbReference>
<dbReference type="InterPro" id="IPR036501">
    <property type="entry name" value="Inhibitor_vert_lysozyme_sf"/>
</dbReference>
<dbReference type="Gene3D" id="3.40.1420.10">
    <property type="entry name" value="Inhibitor of vertebrate lysozyme"/>
    <property type="match status" value="1"/>
</dbReference>
<organism evidence="1 2">
    <name type="scientific">Kosakonia oryziphila</name>
    <dbReference type="NCBI Taxonomy" id="1005667"/>
    <lineage>
        <taxon>Bacteria</taxon>
        <taxon>Pseudomonadati</taxon>
        <taxon>Pseudomonadota</taxon>
        <taxon>Gammaproteobacteria</taxon>
        <taxon>Enterobacterales</taxon>
        <taxon>Enterobacteriaceae</taxon>
        <taxon>Kosakonia</taxon>
    </lineage>
</organism>
<name>A0A1C4BS05_9ENTR</name>
<dbReference type="OrthoDB" id="6631339at2"/>
<dbReference type="SUPFAM" id="SSF89872">
    <property type="entry name" value="Inhibitor of vertebrate lysozyme, Ivy"/>
    <property type="match status" value="1"/>
</dbReference>
<evidence type="ECO:0000313" key="1">
    <source>
        <dbReference type="EMBL" id="SCC09518.1"/>
    </source>
</evidence>
<dbReference type="AlphaFoldDB" id="A0A1C4BS05"/>
<protein>
    <submittedName>
        <fullName evidence="1">Inhibitor of vertebrate lysozyme (Ivy)</fullName>
    </submittedName>
</protein>
<dbReference type="EMBL" id="FMBC01000008">
    <property type="protein sequence ID" value="SCC09518.1"/>
    <property type="molecule type" value="Genomic_DNA"/>
</dbReference>